<evidence type="ECO:0000313" key="3">
    <source>
        <dbReference type="Proteomes" id="UP001218218"/>
    </source>
</evidence>
<dbReference type="Proteomes" id="UP001218218">
    <property type="component" value="Unassembled WGS sequence"/>
</dbReference>
<sequence length="421" mass="44496">MAVRLPAQNMASSSSYRQAGQNTLSRTPTSAQPVAPPPGYGPYAAGVGVAGPSSYRRGSGSSTGLRTPTFPPTPPMSALPLNLQNFASPGMGQLQAQPHQHLHQHPHPHPHPRRTSSSSSSSSRHAPAASQPQSPISLPPAPAPAMFVAQDGVMVSEVLPPEPRASVEMQVTPAVSLAQPPVPLPPSAPAPILVPEVLSPEAPASMEMQVDEAPETQENGVPATQEGGTPETQTDGESDAQVDGATETHMDVVPGMQDRVSPPALPDASSPPEPHEALTPPLASSTFGVAVAADVSSSVNGNAGDLSRVKEEETPTVKMEIDDERGGEEEDEEEEDDDGNEVDYIELDQDGLRTIKDCVAAMFDPENNYVCRFCRTRYDADMVNGLPSEPPPEMADASLEERAAHCQTVHEYVWGVLRHNV</sequence>
<feature type="region of interest" description="Disordered" evidence="1">
    <location>
        <begin position="200"/>
        <end position="281"/>
    </location>
</feature>
<name>A0AAD7AV89_9AGAR</name>
<reference evidence="2" key="1">
    <citation type="submission" date="2023-03" db="EMBL/GenBank/DDBJ databases">
        <title>Massive genome expansion in bonnet fungi (Mycena s.s.) driven by repeated elements and novel gene families across ecological guilds.</title>
        <authorList>
            <consortium name="Lawrence Berkeley National Laboratory"/>
            <person name="Harder C.B."/>
            <person name="Miyauchi S."/>
            <person name="Viragh M."/>
            <person name="Kuo A."/>
            <person name="Thoen E."/>
            <person name="Andreopoulos B."/>
            <person name="Lu D."/>
            <person name="Skrede I."/>
            <person name="Drula E."/>
            <person name="Henrissat B."/>
            <person name="Morin E."/>
            <person name="Kohler A."/>
            <person name="Barry K."/>
            <person name="LaButti K."/>
            <person name="Morin E."/>
            <person name="Salamov A."/>
            <person name="Lipzen A."/>
            <person name="Mereny Z."/>
            <person name="Hegedus B."/>
            <person name="Baldrian P."/>
            <person name="Stursova M."/>
            <person name="Weitz H."/>
            <person name="Taylor A."/>
            <person name="Grigoriev I.V."/>
            <person name="Nagy L.G."/>
            <person name="Martin F."/>
            <person name="Kauserud H."/>
        </authorList>
    </citation>
    <scope>NUCLEOTIDE SEQUENCE</scope>
    <source>
        <strain evidence="2">CBHHK002</strain>
    </source>
</reference>
<feature type="compositionally biased region" description="Polar residues" evidence="1">
    <location>
        <begin position="9"/>
        <end position="32"/>
    </location>
</feature>
<feature type="compositionally biased region" description="Basic residues" evidence="1">
    <location>
        <begin position="100"/>
        <end position="114"/>
    </location>
</feature>
<accession>A0AAD7AV89</accession>
<feature type="region of interest" description="Disordered" evidence="1">
    <location>
        <begin position="298"/>
        <end position="343"/>
    </location>
</feature>
<feature type="compositionally biased region" description="Low complexity" evidence="1">
    <location>
        <begin position="115"/>
        <end position="136"/>
    </location>
</feature>
<proteinExistence type="predicted"/>
<feature type="compositionally biased region" description="Pro residues" evidence="1">
    <location>
        <begin position="263"/>
        <end position="272"/>
    </location>
</feature>
<feature type="compositionally biased region" description="Low complexity" evidence="1">
    <location>
        <begin position="41"/>
        <end position="68"/>
    </location>
</feature>
<dbReference type="AlphaFoldDB" id="A0AAD7AV89"/>
<feature type="region of interest" description="Disordered" evidence="1">
    <location>
        <begin position="1"/>
        <end position="144"/>
    </location>
</feature>
<feature type="compositionally biased region" description="Acidic residues" evidence="1">
    <location>
        <begin position="321"/>
        <end position="343"/>
    </location>
</feature>
<evidence type="ECO:0000313" key="2">
    <source>
        <dbReference type="EMBL" id="KAJ7368614.1"/>
    </source>
</evidence>
<evidence type="ECO:0000256" key="1">
    <source>
        <dbReference type="SAM" id="MobiDB-lite"/>
    </source>
</evidence>
<gene>
    <name evidence="2" type="ORF">DFH08DRAFT_29933</name>
</gene>
<organism evidence="2 3">
    <name type="scientific">Mycena albidolilacea</name>
    <dbReference type="NCBI Taxonomy" id="1033008"/>
    <lineage>
        <taxon>Eukaryota</taxon>
        <taxon>Fungi</taxon>
        <taxon>Dikarya</taxon>
        <taxon>Basidiomycota</taxon>
        <taxon>Agaricomycotina</taxon>
        <taxon>Agaricomycetes</taxon>
        <taxon>Agaricomycetidae</taxon>
        <taxon>Agaricales</taxon>
        <taxon>Marasmiineae</taxon>
        <taxon>Mycenaceae</taxon>
        <taxon>Mycena</taxon>
    </lineage>
</organism>
<comment type="caution">
    <text evidence="2">The sequence shown here is derived from an EMBL/GenBank/DDBJ whole genome shotgun (WGS) entry which is preliminary data.</text>
</comment>
<keyword evidence="3" id="KW-1185">Reference proteome</keyword>
<dbReference type="EMBL" id="JARIHO010000001">
    <property type="protein sequence ID" value="KAJ7368614.1"/>
    <property type="molecule type" value="Genomic_DNA"/>
</dbReference>
<protein>
    <submittedName>
        <fullName evidence="2">Uncharacterized protein</fullName>
    </submittedName>
</protein>